<dbReference type="EnsemblMetazoa" id="Aqu2.1.43093_001">
    <property type="protein sequence ID" value="Aqu2.1.43093_001"/>
    <property type="gene ID" value="Aqu2.1.43093"/>
</dbReference>
<evidence type="ECO:0000259" key="1">
    <source>
        <dbReference type="Pfam" id="PF05729"/>
    </source>
</evidence>
<dbReference type="InterPro" id="IPR027417">
    <property type="entry name" value="P-loop_NTPase"/>
</dbReference>
<dbReference type="InterPro" id="IPR007111">
    <property type="entry name" value="NACHT_NTPase"/>
</dbReference>
<organism evidence="2">
    <name type="scientific">Amphimedon queenslandica</name>
    <name type="common">Sponge</name>
    <dbReference type="NCBI Taxonomy" id="400682"/>
    <lineage>
        <taxon>Eukaryota</taxon>
        <taxon>Metazoa</taxon>
        <taxon>Porifera</taxon>
        <taxon>Demospongiae</taxon>
        <taxon>Heteroscleromorpha</taxon>
        <taxon>Haplosclerida</taxon>
        <taxon>Niphatidae</taxon>
        <taxon>Amphimedon</taxon>
    </lineage>
</organism>
<name>A0A1X7VUL5_AMPQE</name>
<proteinExistence type="predicted"/>
<dbReference type="PANTHER" id="PTHR46844:SF1">
    <property type="entry name" value="SLR5058 PROTEIN"/>
    <property type="match status" value="1"/>
</dbReference>
<dbReference type="eggNOG" id="ENOG502SANB">
    <property type="taxonomic scope" value="Eukaryota"/>
</dbReference>
<protein>
    <recommendedName>
        <fullName evidence="1">NACHT domain-containing protein</fullName>
    </recommendedName>
</protein>
<dbReference type="Gene3D" id="3.40.50.300">
    <property type="entry name" value="P-loop containing nucleotide triphosphate hydrolases"/>
    <property type="match status" value="1"/>
</dbReference>
<accession>A0A1X7VUL5</accession>
<dbReference type="AlphaFoldDB" id="A0A1X7VUL5"/>
<dbReference type="OrthoDB" id="120976at2759"/>
<feature type="domain" description="NACHT" evidence="1">
    <location>
        <begin position="2"/>
        <end position="135"/>
    </location>
</feature>
<evidence type="ECO:0000313" key="2">
    <source>
        <dbReference type="EnsemblMetazoa" id="Aqu2.1.43093_001"/>
    </source>
</evidence>
<sequence length="895" mass="103496">MWSNGSLVRQHYDLVLYCPLRNAKIAEAKTIADLFIYRSSAHAMSSIAEWFENNHGKRLLIFFDGWDELSEQFRQSSLATSIIHKEMLFHCSVIVTSRSYASSSLLEMSSISKHIQVIGFSEKQIAKVITETLEDSVDSHLAMKLINDLEIRGDVKSLCYVPLVCSMVILVYCKEGGHLPTTLTQLYENFILQTIRRHVKRHDINPHTLGSLSSLPPELAEHFQELCRIAYTNLASTQMTFSSHQLQSLSEEDYLGLMTTFMEYDEEKYQFLHLSIQEFLAAWWIAKHETKTEEVFKDHFDDDHFRMCLRFVAGLTHLEHESYQQYFNAKQLGLHMEEASTEFENCSHSEFYLNSVIKPVPWETYDDDPFHTYLSIYLDKFPILLIQLIYESQNTQLCQVLAQSIADQSFCLYTAILSLFDWLCLSYFIDNSNTKWNHLDLEVLDEQKMNTFTKGLTNGCLTCKVLECSVYVKKVDDGIVLAKKISFFCIQEYYFHCNIEPQHNTYLILLQLFKISQLKVLHFSLMSSNLHSDAVANEPIDASMELENCIARNTTLQEMRIEIDHDAFLDTVTAVIKGVTRNKTITSFHLSCSGYIPGSDEILEQLLMENTTIEALSLYIGSPSLKIKEVNMPLRALETRHFIMSKLLPLLQGDGLHCLILPYSHPLHLIFSSHPNLRILEVSLDTEESVGELLTILQTNTTLKALKVKIDYKTILTTNFYINVQNMLRLNQTLSYFEVYLGSPKLYFPPSYIKYNTSLQSVHISISTTEEVKSAIDTISHMNYLTEINFKLNSPVDETHFILTVTDMLQSNTTIKQLCFNLRDGFFLSTDHWRETMQHFYETVFTHPSIEYIEIGVKNKKEILNDFLKEHKSLLLSKHEQEQPHRQLPIVIHSY</sequence>
<dbReference type="PANTHER" id="PTHR46844">
    <property type="entry name" value="SLR5058 PROTEIN"/>
    <property type="match status" value="1"/>
</dbReference>
<dbReference type="Pfam" id="PF05729">
    <property type="entry name" value="NACHT"/>
    <property type="match status" value="1"/>
</dbReference>
<reference evidence="2" key="1">
    <citation type="submission" date="2017-05" db="UniProtKB">
        <authorList>
            <consortium name="EnsemblMetazoa"/>
        </authorList>
    </citation>
    <scope>IDENTIFICATION</scope>
</reference>
<dbReference type="InParanoid" id="A0A1X7VUL5"/>